<gene>
    <name evidence="1" type="ORF">M9H77_15931</name>
</gene>
<name>A0ACC0B0T6_CATRO</name>
<dbReference type="Proteomes" id="UP001060085">
    <property type="component" value="Linkage Group LG04"/>
</dbReference>
<accession>A0ACC0B0T6</accession>
<sequence>MSRKAFCNCGTLIAEAWYGNFHFYPPDRELGKLVLCGKCIKKNVYIDKEIVVNATVYKLNFIKCARCDHHIGYKFVEGPGRNVRHGNVLLFIENVQREGILPVIEEEEEEVEDDVPEPRRRIPTEEDLERFGCCSVINCNLQ</sequence>
<organism evidence="1 2">
    <name type="scientific">Catharanthus roseus</name>
    <name type="common">Madagascar periwinkle</name>
    <name type="synonym">Vinca rosea</name>
    <dbReference type="NCBI Taxonomy" id="4058"/>
    <lineage>
        <taxon>Eukaryota</taxon>
        <taxon>Viridiplantae</taxon>
        <taxon>Streptophyta</taxon>
        <taxon>Embryophyta</taxon>
        <taxon>Tracheophyta</taxon>
        <taxon>Spermatophyta</taxon>
        <taxon>Magnoliopsida</taxon>
        <taxon>eudicotyledons</taxon>
        <taxon>Gunneridae</taxon>
        <taxon>Pentapetalae</taxon>
        <taxon>asterids</taxon>
        <taxon>lamiids</taxon>
        <taxon>Gentianales</taxon>
        <taxon>Apocynaceae</taxon>
        <taxon>Rauvolfioideae</taxon>
        <taxon>Vinceae</taxon>
        <taxon>Catharanthinae</taxon>
        <taxon>Catharanthus</taxon>
    </lineage>
</organism>
<evidence type="ECO:0000313" key="1">
    <source>
        <dbReference type="EMBL" id="KAI5666078.1"/>
    </source>
</evidence>
<protein>
    <submittedName>
        <fullName evidence="1">Uncharacterized protein</fullName>
    </submittedName>
</protein>
<proteinExistence type="predicted"/>
<evidence type="ECO:0000313" key="2">
    <source>
        <dbReference type="Proteomes" id="UP001060085"/>
    </source>
</evidence>
<dbReference type="EMBL" id="CM044704">
    <property type="protein sequence ID" value="KAI5666078.1"/>
    <property type="molecule type" value="Genomic_DNA"/>
</dbReference>
<comment type="caution">
    <text evidence="1">The sequence shown here is derived from an EMBL/GenBank/DDBJ whole genome shotgun (WGS) entry which is preliminary data.</text>
</comment>
<reference evidence="2" key="1">
    <citation type="journal article" date="2023" name="Nat. Plants">
        <title>Single-cell RNA sequencing provides a high-resolution roadmap for understanding the multicellular compartmentation of specialized metabolism.</title>
        <authorList>
            <person name="Sun S."/>
            <person name="Shen X."/>
            <person name="Li Y."/>
            <person name="Li Y."/>
            <person name="Wang S."/>
            <person name="Li R."/>
            <person name="Zhang H."/>
            <person name="Shen G."/>
            <person name="Guo B."/>
            <person name="Wei J."/>
            <person name="Xu J."/>
            <person name="St-Pierre B."/>
            <person name="Chen S."/>
            <person name="Sun C."/>
        </authorList>
    </citation>
    <scope>NUCLEOTIDE SEQUENCE [LARGE SCALE GENOMIC DNA]</scope>
</reference>
<keyword evidence="2" id="KW-1185">Reference proteome</keyword>